<dbReference type="AlphaFoldDB" id="A0A455UBG0"/>
<dbReference type="Gene3D" id="3.20.20.70">
    <property type="entry name" value="Aldolase class I"/>
    <property type="match status" value="1"/>
</dbReference>
<dbReference type="KEGG" id="hsr:HSBAA_42330"/>
<sequence length="91" mass="9865">MAERRQAVSEADLLALGEQQSAPRGFIEALNTRIATGDAAIIAEVKKPLPQKALFVKSFIRPISPKAMRKGALPVYRCSPMPTSSRATKTI</sequence>
<gene>
    <name evidence="1" type="ORF">HSBAA_42330</name>
</gene>
<evidence type="ECO:0000313" key="1">
    <source>
        <dbReference type="EMBL" id="BBI62927.1"/>
    </source>
</evidence>
<reference evidence="1 2" key="1">
    <citation type="journal article" date="2019" name="Microbiol. Resour. Announc.">
        <title>Complete Genome Sequence of Halomonas sulfidaeris Strain Esulfide1 Isolated from a Metal Sulfide Rock at a Depth of 2,200 Meters, Obtained Using Nanopore Sequencing.</title>
        <authorList>
            <person name="Saito M."/>
            <person name="Nishigata A."/>
            <person name="Galipon J."/>
            <person name="Arakawa K."/>
        </authorList>
    </citation>
    <scope>NUCLEOTIDE SEQUENCE [LARGE SCALE GENOMIC DNA]</scope>
    <source>
        <strain evidence="1 2">ATCC BAA-803</strain>
    </source>
</reference>
<proteinExistence type="predicted"/>
<evidence type="ECO:0008006" key="3">
    <source>
        <dbReference type="Google" id="ProtNLM"/>
    </source>
</evidence>
<name>A0A455UBG0_9GAMM</name>
<dbReference type="InterPro" id="IPR013785">
    <property type="entry name" value="Aldolase_TIM"/>
</dbReference>
<accession>A0A455UBG0</accession>
<organism evidence="1 2">
    <name type="scientific">Vreelandella sulfidaeris</name>
    <dbReference type="NCBI Taxonomy" id="115553"/>
    <lineage>
        <taxon>Bacteria</taxon>
        <taxon>Pseudomonadati</taxon>
        <taxon>Pseudomonadota</taxon>
        <taxon>Gammaproteobacteria</taxon>
        <taxon>Oceanospirillales</taxon>
        <taxon>Halomonadaceae</taxon>
        <taxon>Vreelandella</taxon>
    </lineage>
</organism>
<protein>
    <recommendedName>
        <fullName evidence="3">Indole-3-glycerol-phosphate synthase</fullName>
    </recommendedName>
</protein>
<dbReference type="EMBL" id="AP019514">
    <property type="protein sequence ID" value="BBI62927.1"/>
    <property type="molecule type" value="Genomic_DNA"/>
</dbReference>
<evidence type="ECO:0000313" key="2">
    <source>
        <dbReference type="Proteomes" id="UP000320231"/>
    </source>
</evidence>
<dbReference type="Proteomes" id="UP000320231">
    <property type="component" value="Chromosome"/>
</dbReference>